<gene>
    <name evidence="1" type="ORF">SAMN02745673_04442</name>
</gene>
<dbReference type="AlphaFoldDB" id="A0A1T4T4C7"/>
<protein>
    <submittedName>
        <fullName evidence="1">Glycosyltransferase</fullName>
    </submittedName>
</protein>
<dbReference type="Proteomes" id="UP000190637">
    <property type="component" value="Unassembled WGS sequence"/>
</dbReference>
<dbReference type="CDD" id="cd03801">
    <property type="entry name" value="GT4_PimA-like"/>
    <property type="match status" value="1"/>
</dbReference>
<dbReference type="GO" id="GO:0016740">
    <property type="term" value="F:transferase activity"/>
    <property type="evidence" value="ECO:0007669"/>
    <property type="project" value="UniProtKB-KW"/>
</dbReference>
<organism evidence="1 2">
    <name type="scientific">Marinactinospora thermotolerans DSM 45154</name>
    <dbReference type="NCBI Taxonomy" id="1122192"/>
    <lineage>
        <taxon>Bacteria</taxon>
        <taxon>Bacillati</taxon>
        <taxon>Actinomycetota</taxon>
        <taxon>Actinomycetes</taxon>
        <taxon>Streptosporangiales</taxon>
        <taxon>Nocardiopsidaceae</taxon>
        <taxon>Marinactinospora</taxon>
    </lineage>
</organism>
<dbReference type="SUPFAM" id="SSF53756">
    <property type="entry name" value="UDP-Glycosyltransferase/glycogen phosphorylase"/>
    <property type="match status" value="1"/>
</dbReference>
<reference evidence="1 2" key="1">
    <citation type="submission" date="2017-02" db="EMBL/GenBank/DDBJ databases">
        <authorList>
            <person name="Peterson S.W."/>
        </authorList>
    </citation>
    <scope>NUCLEOTIDE SEQUENCE [LARGE SCALE GENOMIC DNA]</scope>
    <source>
        <strain evidence="1 2">DSM 45154</strain>
    </source>
</reference>
<keyword evidence="1" id="KW-0808">Transferase</keyword>
<name>A0A1T4T4C7_9ACTN</name>
<dbReference type="STRING" id="1122192.SAMN02745673_04442"/>
<proteinExistence type="predicted"/>
<dbReference type="PANTHER" id="PTHR46656">
    <property type="entry name" value="PUTATIVE-RELATED"/>
    <property type="match status" value="1"/>
</dbReference>
<dbReference type="EMBL" id="FUWS01000014">
    <property type="protein sequence ID" value="SKA35247.1"/>
    <property type="molecule type" value="Genomic_DNA"/>
</dbReference>
<sequence>MVTGINLRANPYGRGSLAHIARKTAQALVRIGADVALENLRPHVDAGPHVDADTGEELRRLGALALDPASYCHVRIAEPQEEERHLIGRLFDAVPYGRNVWWWPVDSSVFGGIAPDLLLDHLDALWTSSEHSRRSFVAAGLPADFVRVVPHGVDVRAFHPDGPSVLLPTPATFRFLTVADSGFWHRKALDLLLTAYHAAFSADDDVCLVLHLRRRPGPSRVEALLAELADRHPAPPPVLLDYEPRLDLAPLYRACDVYLQPSRGEAFGLGILEAMACGLPPVVTDWGGQLDFATPDTAWRVAYRLVPAIPVTPDRGLWAEADLADLTAVLRRAREDDAERERKRIAGVAMARHWSWERAARIALAEAGRLQERER</sequence>
<dbReference type="Pfam" id="PF13692">
    <property type="entry name" value="Glyco_trans_1_4"/>
    <property type="match status" value="1"/>
</dbReference>
<dbReference type="PANTHER" id="PTHR46656:SF3">
    <property type="entry name" value="PUTATIVE-RELATED"/>
    <property type="match status" value="1"/>
</dbReference>
<evidence type="ECO:0000313" key="2">
    <source>
        <dbReference type="Proteomes" id="UP000190637"/>
    </source>
</evidence>
<dbReference type="Gene3D" id="3.40.50.2000">
    <property type="entry name" value="Glycogen Phosphorylase B"/>
    <property type="match status" value="1"/>
</dbReference>
<keyword evidence="2" id="KW-1185">Reference proteome</keyword>
<evidence type="ECO:0000313" key="1">
    <source>
        <dbReference type="EMBL" id="SKA35247.1"/>
    </source>
</evidence>
<accession>A0A1T4T4C7</accession>